<dbReference type="InterPro" id="IPR004843">
    <property type="entry name" value="Calcineurin-like_PHP"/>
</dbReference>
<comment type="similarity">
    <text evidence="4">Belongs to the cyclic nucleotide phosphodiesterase class-III family.</text>
</comment>
<protein>
    <submittedName>
        <fullName evidence="7">Predicted phosphohydrolases</fullName>
    </submittedName>
</protein>
<feature type="region of interest" description="Disordered" evidence="5">
    <location>
        <begin position="246"/>
        <end position="278"/>
    </location>
</feature>
<keyword evidence="3" id="KW-0408">Iron</keyword>
<dbReference type="Gene3D" id="3.60.21.10">
    <property type="match status" value="1"/>
</dbReference>
<evidence type="ECO:0000313" key="8">
    <source>
        <dbReference type="Proteomes" id="UP000267342"/>
    </source>
</evidence>
<dbReference type="KEGG" id="zpl:ZBT109_1999"/>
<dbReference type="RefSeq" id="WP_051523694.1">
    <property type="nucleotide sequence ID" value="NZ_AP018933.1"/>
</dbReference>
<dbReference type="SUPFAM" id="SSF56300">
    <property type="entry name" value="Metallo-dependent phosphatases"/>
    <property type="match status" value="1"/>
</dbReference>
<dbReference type="STRING" id="1123510.GCA_000620025_01160"/>
<dbReference type="InterPro" id="IPR050884">
    <property type="entry name" value="CNP_phosphodiesterase-III"/>
</dbReference>
<gene>
    <name evidence="7" type="ORF">ZBT109_1999</name>
</gene>
<evidence type="ECO:0000256" key="4">
    <source>
        <dbReference type="ARBA" id="ARBA00025742"/>
    </source>
</evidence>
<accession>A0A348HGJ3</accession>
<proteinExistence type="inferred from homology"/>
<dbReference type="PANTHER" id="PTHR42988:SF2">
    <property type="entry name" value="CYCLIC NUCLEOTIDE PHOSPHODIESTERASE CBUA0032-RELATED"/>
    <property type="match status" value="1"/>
</dbReference>
<evidence type="ECO:0000256" key="1">
    <source>
        <dbReference type="ARBA" id="ARBA00022723"/>
    </source>
</evidence>
<dbReference type="Pfam" id="PF00149">
    <property type="entry name" value="Metallophos"/>
    <property type="match status" value="1"/>
</dbReference>
<dbReference type="AlphaFoldDB" id="A0A348HGJ3"/>
<reference evidence="7 8" key="1">
    <citation type="submission" date="2018-09" db="EMBL/GenBank/DDBJ databases">
        <title>Zymobacter palmae IAM14233 (=T109) whole genome analysis.</title>
        <authorList>
            <person name="Yanase H."/>
        </authorList>
    </citation>
    <scope>NUCLEOTIDE SEQUENCE [LARGE SCALE GENOMIC DNA]</scope>
    <source>
        <strain evidence="7 8">IAM14233</strain>
    </source>
</reference>
<dbReference type="EMBL" id="AP018933">
    <property type="protein sequence ID" value="BBG30745.1"/>
    <property type="molecule type" value="Genomic_DNA"/>
</dbReference>
<evidence type="ECO:0000256" key="2">
    <source>
        <dbReference type="ARBA" id="ARBA00022801"/>
    </source>
</evidence>
<keyword evidence="1" id="KW-0479">Metal-binding</keyword>
<keyword evidence="8" id="KW-1185">Reference proteome</keyword>
<evidence type="ECO:0000256" key="5">
    <source>
        <dbReference type="SAM" id="MobiDB-lite"/>
    </source>
</evidence>
<dbReference type="Proteomes" id="UP000267342">
    <property type="component" value="Chromosome"/>
</dbReference>
<feature type="domain" description="Calcineurin-like phosphoesterase" evidence="6">
    <location>
        <begin position="1"/>
        <end position="186"/>
    </location>
</feature>
<evidence type="ECO:0000313" key="7">
    <source>
        <dbReference type="EMBL" id="BBG30745.1"/>
    </source>
</evidence>
<evidence type="ECO:0000259" key="6">
    <source>
        <dbReference type="Pfam" id="PF00149"/>
    </source>
</evidence>
<dbReference type="InterPro" id="IPR029052">
    <property type="entry name" value="Metallo-depent_PP-like"/>
</dbReference>
<name>A0A348HGJ3_9GAMM</name>
<evidence type="ECO:0000256" key="3">
    <source>
        <dbReference type="ARBA" id="ARBA00023004"/>
    </source>
</evidence>
<keyword evidence="2 7" id="KW-0378">Hydrolase</keyword>
<dbReference type="GO" id="GO:0016787">
    <property type="term" value="F:hydrolase activity"/>
    <property type="evidence" value="ECO:0007669"/>
    <property type="project" value="UniProtKB-KW"/>
</dbReference>
<dbReference type="PANTHER" id="PTHR42988">
    <property type="entry name" value="PHOSPHOHYDROLASE"/>
    <property type="match status" value="1"/>
</dbReference>
<organism evidence="7 8">
    <name type="scientific">Zymobacter palmae</name>
    <dbReference type="NCBI Taxonomy" id="33074"/>
    <lineage>
        <taxon>Bacteria</taxon>
        <taxon>Pseudomonadati</taxon>
        <taxon>Pseudomonadota</taxon>
        <taxon>Gammaproteobacteria</taxon>
        <taxon>Oceanospirillales</taxon>
        <taxon>Halomonadaceae</taxon>
        <taxon>Zymobacter group</taxon>
        <taxon>Zymobacter</taxon>
    </lineage>
</organism>
<dbReference type="GO" id="GO:0046872">
    <property type="term" value="F:metal ion binding"/>
    <property type="evidence" value="ECO:0007669"/>
    <property type="project" value="UniProtKB-KW"/>
</dbReference>
<sequence>MRIVQLSDIHLLADTEGQVRGHYPDWHAQVVLGKVPEYAPDHIVVVGDISDDGSEASYERAKRYLNGCGVPWSWLPGNHDAEPPMSTFAPMAAAVDLGPVELLQLDSHINDEGHEEGHLGEDQLQWLDERLRVTTRPVIVALHHPPLLLPSRWMNDIALEDRDSLWEILDDYPHVRGVLAGHIHYPLDEERDGVRVLTAPAVIDQFTPGSDVFEVDEQALPGFRIIDVSDATGEIEHTEVVRVSIPDRDSGDASAAVASSENEQEDAAHAIAEGDAQA</sequence>